<evidence type="ECO:0008006" key="4">
    <source>
        <dbReference type="Google" id="ProtNLM"/>
    </source>
</evidence>
<accession>K2JPM9</accession>
<evidence type="ECO:0000256" key="1">
    <source>
        <dbReference type="SAM" id="SignalP"/>
    </source>
</evidence>
<comment type="caution">
    <text evidence="2">The sequence shown here is derived from an EMBL/GenBank/DDBJ whole genome shotgun (WGS) entry which is preliminary data.</text>
</comment>
<name>K2JPM9_9PROT</name>
<dbReference type="eggNOG" id="ENOG502ZPH6">
    <property type="taxonomic scope" value="Bacteria"/>
</dbReference>
<dbReference type="Proteomes" id="UP000006746">
    <property type="component" value="Unassembled WGS sequence"/>
</dbReference>
<evidence type="ECO:0000313" key="2">
    <source>
        <dbReference type="EMBL" id="EKE76507.1"/>
    </source>
</evidence>
<evidence type="ECO:0000313" key="3">
    <source>
        <dbReference type="Proteomes" id="UP000006746"/>
    </source>
</evidence>
<gene>
    <name evidence="2" type="ORF">P24_07679</name>
</gene>
<dbReference type="AlphaFoldDB" id="K2JPM9"/>
<feature type="signal peptide" evidence="1">
    <location>
        <begin position="1"/>
        <end position="23"/>
    </location>
</feature>
<feature type="chain" id="PRO_5003859363" description="Lipoprotein" evidence="1">
    <location>
        <begin position="24"/>
        <end position="200"/>
    </location>
</feature>
<dbReference type="EMBL" id="AMRL01000007">
    <property type="protein sequence ID" value="EKE76507.1"/>
    <property type="molecule type" value="Genomic_DNA"/>
</dbReference>
<sequence length="200" mass="21820">MGVYRCLMVAGTLLLMAAGSADAGGDNAASEDRLRLDQQAYGLLRYEWGQYAHLNDITMLRGDVTCDGQEDRVLGWLDRDSPEGLFYRVMLATDAVGKDEAFSVLGNMAAMSVSLPADRKGAVHMEAGEPLFCSRGELPEVTITLESYTKAEAVALTGLGDACGTTIRLDDGLCDSIRLFWLRRPLGRPVDGERFVLHRN</sequence>
<proteinExistence type="predicted"/>
<reference evidence="2 3" key="1">
    <citation type="journal article" date="2012" name="J. Bacteriol.">
        <title>Genome Sequence of Oceanibaculum indicum Type Strain P24.</title>
        <authorList>
            <person name="Lai Q."/>
            <person name="Shao Z."/>
        </authorList>
    </citation>
    <scope>NUCLEOTIDE SEQUENCE [LARGE SCALE GENOMIC DNA]</scope>
    <source>
        <strain evidence="2 3">P24</strain>
    </source>
</reference>
<keyword evidence="3" id="KW-1185">Reference proteome</keyword>
<protein>
    <recommendedName>
        <fullName evidence="4">Lipoprotein</fullName>
    </recommendedName>
</protein>
<dbReference type="STRING" id="1207063.P24_07679"/>
<organism evidence="2 3">
    <name type="scientific">Oceanibaculum indicum P24</name>
    <dbReference type="NCBI Taxonomy" id="1207063"/>
    <lineage>
        <taxon>Bacteria</taxon>
        <taxon>Pseudomonadati</taxon>
        <taxon>Pseudomonadota</taxon>
        <taxon>Alphaproteobacteria</taxon>
        <taxon>Rhodospirillales</taxon>
        <taxon>Oceanibaculaceae</taxon>
        <taxon>Oceanibaculum</taxon>
    </lineage>
</organism>
<keyword evidence="1" id="KW-0732">Signal</keyword>